<sequence length="131" mass="13776">GPDRARHSPEPSGSGGPPPPALRPRGLVAGAVGRGDRGRPRRCRRGRRVAWGGPCRLRPAGHRRPVPRLRRRRGRPRVVPAAGAGNRDRAGTAGCGRGYRPDDAVLRAGSRAALRRPGVPGDLPGRAPPGV</sequence>
<feature type="non-terminal residue" evidence="2">
    <location>
        <position position="131"/>
    </location>
</feature>
<proteinExistence type="predicted"/>
<reference evidence="2" key="1">
    <citation type="submission" date="2020-02" db="EMBL/GenBank/DDBJ databases">
        <authorList>
            <person name="Meier V. D."/>
        </authorList>
    </citation>
    <scope>NUCLEOTIDE SEQUENCE</scope>
    <source>
        <strain evidence="2">AVDCRST_MAG49</strain>
    </source>
</reference>
<keyword evidence="2" id="KW-0808">Transferase</keyword>
<organism evidence="2">
    <name type="scientific">uncultured Thermomicrobiales bacterium</name>
    <dbReference type="NCBI Taxonomy" id="1645740"/>
    <lineage>
        <taxon>Bacteria</taxon>
        <taxon>Pseudomonadati</taxon>
        <taxon>Thermomicrobiota</taxon>
        <taxon>Thermomicrobia</taxon>
        <taxon>Thermomicrobiales</taxon>
        <taxon>environmental samples</taxon>
    </lineage>
</organism>
<dbReference type="AlphaFoldDB" id="A0A6J4UJ60"/>
<feature type="region of interest" description="Disordered" evidence="1">
    <location>
        <begin position="1"/>
        <end position="131"/>
    </location>
</feature>
<feature type="non-terminal residue" evidence="2">
    <location>
        <position position="1"/>
    </location>
</feature>
<gene>
    <name evidence="2" type="ORF">AVDCRST_MAG49-1904</name>
</gene>
<feature type="compositionally biased region" description="Basic residues" evidence="1">
    <location>
        <begin position="59"/>
        <end position="76"/>
    </location>
</feature>
<protein>
    <submittedName>
        <fullName evidence="2">Histone acetyltransferase HPA2 and related acetyltransferases</fullName>
    </submittedName>
</protein>
<evidence type="ECO:0000256" key="1">
    <source>
        <dbReference type="SAM" id="MobiDB-lite"/>
    </source>
</evidence>
<accession>A0A6J4UJ60</accession>
<evidence type="ECO:0000313" key="2">
    <source>
        <dbReference type="EMBL" id="CAA9552320.1"/>
    </source>
</evidence>
<dbReference type="GO" id="GO:0016740">
    <property type="term" value="F:transferase activity"/>
    <property type="evidence" value="ECO:0007669"/>
    <property type="project" value="UniProtKB-KW"/>
</dbReference>
<name>A0A6J4UJ60_9BACT</name>
<feature type="compositionally biased region" description="Basic residues" evidence="1">
    <location>
        <begin position="39"/>
        <end position="48"/>
    </location>
</feature>
<dbReference type="EMBL" id="CADCWG010000125">
    <property type="protein sequence ID" value="CAA9552320.1"/>
    <property type="molecule type" value="Genomic_DNA"/>
</dbReference>